<dbReference type="AlphaFoldDB" id="A0A059E2L1"/>
<dbReference type="PATRIC" id="fig|1280948.3.peg.1702"/>
<accession>A0A059E2L1</accession>
<dbReference type="eggNOG" id="COG3832">
    <property type="taxonomic scope" value="Bacteria"/>
</dbReference>
<name>A0A059E2L1_9PROT</name>
<dbReference type="RefSeq" id="WP_035551032.1">
    <property type="nucleotide sequence ID" value="NZ_AWFH01000012.1"/>
</dbReference>
<evidence type="ECO:0000313" key="4">
    <source>
        <dbReference type="Proteomes" id="UP000024547"/>
    </source>
</evidence>
<dbReference type="OrthoDB" id="9803476at2"/>
<evidence type="ECO:0000256" key="1">
    <source>
        <dbReference type="ARBA" id="ARBA00006817"/>
    </source>
</evidence>
<dbReference type="SUPFAM" id="SSF55961">
    <property type="entry name" value="Bet v1-like"/>
    <property type="match status" value="1"/>
</dbReference>
<protein>
    <recommendedName>
        <fullName evidence="2">Activator of Hsp90 ATPase homologue 1/2-like C-terminal domain-containing protein</fullName>
    </recommendedName>
</protein>
<organism evidence="3 4">
    <name type="scientific">Hyphomonas atlantica</name>
    <dbReference type="NCBI Taxonomy" id="1280948"/>
    <lineage>
        <taxon>Bacteria</taxon>
        <taxon>Pseudomonadati</taxon>
        <taxon>Pseudomonadota</taxon>
        <taxon>Alphaproteobacteria</taxon>
        <taxon>Hyphomonadales</taxon>
        <taxon>Hyphomonadaceae</taxon>
        <taxon>Hyphomonas</taxon>
    </lineage>
</organism>
<dbReference type="STRING" id="1280948.HY36_04360"/>
<dbReference type="InterPro" id="IPR013538">
    <property type="entry name" value="ASHA1/2-like_C"/>
</dbReference>
<feature type="domain" description="Activator of Hsp90 ATPase homologue 1/2-like C-terminal" evidence="2">
    <location>
        <begin position="13"/>
        <end position="138"/>
    </location>
</feature>
<comment type="caution">
    <text evidence="3">The sequence shown here is derived from an EMBL/GenBank/DDBJ whole genome shotgun (WGS) entry which is preliminary data.</text>
</comment>
<dbReference type="Pfam" id="PF08327">
    <property type="entry name" value="AHSA1"/>
    <property type="match status" value="1"/>
</dbReference>
<comment type="similarity">
    <text evidence="1">Belongs to the AHA1 family.</text>
</comment>
<keyword evidence="4" id="KW-1185">Reference proteome</keyword>
<dbReference type="EMBL" id="AWFH01000012">
    <property type="protein sequence ID" value="KCZ61792.1"/>
    <property type="molecule type" value="Genomic_DNA"/>
</dbReference>
<dbReference type="Gene3D" id="3.30.530.20">
    <property type="match status" value="1"/>
</dbReference>
<dbReference type="Proteomes" id="UP000024547">
    <property type="component" value="Unassembled WGS sequence"/>
</dbReference>
<evidence type="ECO:0000259" key="2">
    <source>
        <dbReference type="Pfam" id="PF08327"/>
    </source>
</evidence>
<dbReference type="InterPro" id="IPR023393">
    <property type="entry name" value="START-like_dom_sf"/>
</dbReference>
<proteinExistence type="inferred from homology"/>
<reference evidence="3 4" key="1">
    <citation type="journal article" date="2014" name="Antonie Van Leeuwenhoek">
        <title>Hyphomonas beringensis sp. nov. and Hyphomonas chukchiensis sp. nov., isolated from surface seawater of the Bering Sea and Chukchi Sea.</title>
        <authorList>
            <person name="Li C."/>
            <person name="Lai Q."/>
            <person name="Li G."/>
            <person name="Dong C."/>
            <person name="Wang J."/>
            <person name="Liao Y."/>
            <person name="Shao Z."/>
        </authorList>
    </citation>
    <scope>NUCLEOTIDE SEQUENCE [LARGE SCALE GENOMIC DNA]</scope>
    <source>
        <strain evidence="3 4">22II1-22F38</strain>
    </source>
</reference>
<gene>
    <name evidence="3" type="ORF">HY36_04360</name>
</gene>
<evidence type="ECO:0000313" key="3">
    <source>
        <dbReference type="EMBL" id="KCZ61792.1"/>
    </source>
</evidence>
<sequence>MTDATLTKTIFINAAPERVWTYLVEPEKLARWFHEADSDLSAGTDYALLRENPDKPDPKMIWGKVLVSEPPHRLRYTFTHAFLNGHETIVDWTLESAFGGTRLTLVHSGFETFDGDVFDMLTSHDKGWDQHFVRLRTVAS</sequence>
<dbReference type="CDD" id="cd07814">
    <property type="entry name" value="SRPBCC_CalC_Aha1-like"/>
    <property type="match status" value="1"/>
</dbReference>